<dbReference type="SUPFAM" id="SSF57196">
    <property type="entry name" value="EGF/Laminin"/>
    <property type="match status" value="3"/>
</dbReference>
<dbReference type="CDD" id="cd00055">
    <property type="entry name" value="EGF_Lam"/>
    <property type="match status" value="1"/>
</dbReference>
<dbReference type="Gene3D" id="2.10.25.10">
    <property type="entry name" value="Laminin"/>
    <property type="match status" value="2"/>
</dbReference>
<keyword evidence="6" id="KW-0325">Glycoprotein</keyword>
<dbReference type="GO" id="GO:0009888">
    <property type="term" value="P:tissue development"/>
    <property type="evidence" value="ECO:0007669"/>
    <property type="project" value="TreeGrafter"/>
</dbReference>
<evidence type="ECO:0000256" key="4">
    <source>
        <dbReference type="ARBA" id="ARBA00022737"/>
    </source>
</evidence>
<feature type="domain" description="Laminin EGF-like" evidence="9">
    <location>
        <begin position="132"/>
        <end position="182"/>
    </location>
</feature>
<dbReference type="EMBL" id="KL250597">
    <property type="protein sequence ID" value="KGB34247.1"/>
    <property type="molecule type" value="Genomic_DNA"/>
</dbReference>
<sequence>MSWRACQCGNHTNQCIFSVKAFKRSGGITGGICLACQHHTEGSNCDQCIIGYYRDPNLTIGNEHECRGCDCNLHSNSCVFSNQLYLMSMKVSGGVCQDCQHNTVGRRCHNCVTGYYRDWTKPVSHDQVCLECRCHPIGSIANQHCDRKTGQCPCKPGVVGQACNRCQEGYKQTRLPDSPCIKGKNKLN</sequence>
<evidence type="ECO:0000256" key="7">
    <source>
        <dbReference type="ARBA" id="ARBA00023292"/>
    </source>
</evidence>
<evidence type="ECO:0000256" key="1">
    <source>
        <dbReference type="ARBA" id="ARBA00004613"/>
    </source>
</evidence>
<evidence type="ECO:0000256" key="3">
    <source>
        <dbReference type="ARBA" id="ARBA00022729"/>
    </source>
</evidence>
<evidence type="ECO:0000256" key="8">
    <source>
        <dbReference type="PROSITE-ProRule" id="PRU00460"/>
    </source>
</evidence>
<keyword evidence="5 8" id="KW-1015">Disulfide bond</keyword>
<dbReference type="FunFam" id="2.10.25.10:FF:000048">
    <property type="entry name" value="Netrin 3"/>
    <property type="match status" value="1"/>
</dbReference>
<keyword evidence="3" id="KW-0732">Signal</keyword>
<dbReference type="STRING" id="6185.A0A094ZJY3"/>
<keyword evidence="4" id="KW-0677">Repeat</keyword>
<dbReference type="PROSITE" id="PS50027">
    <property type="entry name" value="EGF_LAM_2"/>
    <property type="match status" value="1"/>
</dbReference>
<feature type="disulfide bond" evidence="8">
    <location>
        <begin position="154"/>
        <end position="163"/>
    </location>
</feature>
<dbReference type="Gene3D" id="2.170.300.10">
    <property type="entry name" value="Tie2 ligand-binding domain superfamily"/>
    <property type="match status" value="1"/>
</dbReference>
<dbReference type="Pfam" id="PF24973">
    <property type="entry name" value="EGF_LMN_ATRN"/>
    <property type="match status" value="1"/>
</dbReference>
<dbReference type="InterPro" id="IPR002049">
    <property type="entry name" value="LE_dom"/>
</dbReference>
<proteinExistence type="predicted"/>
<accession>A0A094ZJY3</accession>
<dbReference type="InterPro" id="IPR050440">
    <property type="entry name" value="Laminin/Netrin_ECM"/>
</dbReference>
<evidence type="ECO:0000259" key="9">
    <source>
        <dbReference type="PROSITE" id="PS50027"/>
    </source>
</evidence>
<dbReference type="PANTHER" id="PTHR10574:SF365">
    <property type="entry name" value="NETRIN-A-RELATED"/>
    <property type="match status" value="1"/>
</dbReference>
<evidence type="ECO:0000256" key="2">
    <source>
        <dbReference type="ARBA" id="ARBA00022525"/>
    </source>
</evidence>
<gene>
    <name evidence="10" type="ORF">MS3_02447</name>
</gene>
<evidence type="ECO:0000256" key="6">
    <source>
        <dbReference type="ARBA" id="ARBA00023180"/>
    </source>
</evidence>
<dbReference type="Pfam" id="PF00053">
    <property type="entry name" value="EGF_laminin"/>
    <property type="match status" value="2"/>
</dbReference>
<reference evidence="10" key="1">
    <citation type="journal article" date="2012" name="Nat. Genet.">
        <title>Whole-genome sequence of Schistosoma haematobium.</title>
        <authorList>
            <person name="Young N.D."/>
            <person name="Jex A.R."/>
            <person name="Li B."/>
            <person name="Liu S."/>
            <person name="Yang L."/>
            <person name="Xiong Z."/>
            <person name="Li Y."/>
            <person name="Cantacessi C."/>
            <person name="Hall R.S."/>
            <person name="Xu X."/>
            <person name="Chen F."/>
            <person name="Wu X."/>
            <person name="Zerlotini A."/>
            <person name="Oliveira G."/>
            <person name="Hofmann A."/>
            <person name="Zhang G."/>
            <person name="Fang X."/>
            <person name="Kang Y."/>
            <person name="Campbell B.E."/>
            <person name="Loukas A."/>
            <person name="Ranganathan S."/>
            <person name="Rollinson D."/>
            <person name="Rinaldi G."/>
            <person name="Brindley P.J."/>
            <person name="Yang H."/>
            <person name="Wang J."/>
            <person name="Wang J."/>
            <person name="Gasser R.B."/>
        </authorList>
    </citation>
    <scope>NUCLEOTIDE SEQUENCE [LARGE SCALE GENOMIC DNA]</scope>
</reference>
<name>A0A094ZJY3_SCHHA</name>
<dbReference type="AlphaFoldDB" id="A0A094ZJY3"/>
<comment type="subcellular location">
    <subcellularLocation>
        <location evidence="1">Secreted</location>
    </subcellularLocation>
</comment>
<organism evidence="10">
    <name type="scientific">Schistosoma haematobium</name>
    <name type="common">Blood fluke</name>
    <dbReference type="NCBI Taxonomy" id="6185"/>
    <lineage>
        <taxon>Eukaryota</taxon>
        <taxon>Metazoa</taxon>
        <taxon>Spiralia</taxon>
        <taxon>Lophotrochozoa</taxon>
        <taxon>Platyhelminthes</taxon>
        <taxon>Trematoda</taxon>
        <taxon>Digenea</taxon>
        <taxon>Strigeidida</taxon>
        <taxon>Schistosomatoidea</taxon>
        <taxon>Schistosomatidae</taxon>
        <taxon>Schistosoma</taxon>
    </lineage>
</organism>
<protein>
    <submittedName>
        <fullName evidence="10">Netrin-1</fullName>
    </submittedName>
</protein>
<dbReference type="InterPro" id="IPR056863">
    <property type="entry name" value="LMN_ATRN_NET-like_EGF"/>
</dbReference>
<evidence type="ECO:0000313" key="10">
    <source>
        <dbReference type="EMBL" id="KGB34247.1"/>
    </source>
</evidence>
<dbReference type="SMART" id="SM00180">
    <property type="entry name" value="EGF_Lam"/>
    <property type="match status" value="3"/>
</dbReference>
<keyword evidence="7 8" id="KW-0424">Laminin EGF-like domain</keyword>
<dbReference type="PANTHER" id="PTHR10574">
    <property type="entry name" value="NETRIN/LAMININ-RELATED"/>
    <property type="match status" value="1"/>
</dbReference>
<dbReference type="PROSITE" id="PS01248">
    <property type="entry name" value="EGF_LAM_1"/>
    <property type="match status" value="1"/>
</dbReference>
<dbReference type="GO" id="GO:0009887">
    <property type="term" value="P:animal organ morphogenesis"/>
    <property type="evidence" value="ECO:0007669"/>
    <property type="project" value="TreeGrafter"/>
</dbReference>
<keyword evidence="2" id="KW-0964">Secreted</keyword>
<dbReference type="GO" id="GO:0005576">
    <property type="term" value="C:extracellular region"/>
    <property type="evidence" value="ECO:0007669"/>
    <property type="project" value="UniProtKB-SubCell"/>
</dbReference>
<feature type="disulfide bond" evidence="8">
    <location>
        <begin position="166"/>
        <end position="180"/>
    </location>
</feature>
<evidence type="ECO:0000256" key="5">
    <source>
        <dbReference type="ARBA" id="ARBA00023157"/>
    </source>
</evidence>
<comment type="caution">
    <text evidence="8">Lacks conserved residue(s) required for the propagation of feature annotation.</text>
</comment>